<dbReference type="Pfam" id="PF03235">
    <property type="entry name" value="GmrSD_N"/>
    <property type="match status" value="1"/>
</dbReference>
<dbReference type="EMBL" id="JBAJEX010000003">
    <property type="protein sequence ID" value="MEO1766551.1"/>
    <property type="molecule type" value="Genomic_DNA"/>
</dbReference>
<protein>
    <submittedName>
        <fullName evidence="2">DUF262 domain-containing protein</fullName>
    </submittedName>
</protein>
<sequence>MIGASFDSTKTSLQDLLARADKGKLQLPDFQRGWVWDDERIRSLIGSVSVSFPIGAVMLLETGGAHVRFKPRPLSGTDSGLRGVAPEALILDGQQRLTSLYQALLGREAVETRDQKGKPIRRWYYLDMKKALANADEREDAVLSVPEDRVVKTFGGEIALDVSTPEREYAEDLFPANRIFQSAEWRQAYNKYWNYAPEKIQLYDAFEREVIKRFEQYQVPVIELKKETPKEAVCLVFERVNTGGVALNVFELLTASFAADDFQLRDDWEAREKRLKSRHPVLASLQNDDFLQAISLLVSQERRRAALTTGRAEHEAPGISCKRKDILRLEVADWKAWADSVEEGFVRAARFLHGQKIFNARDLPYRTQLVPLAAIFVDLGKDGETDGTQQKIARWYWCGVFGELYGGAIETRLARDLPEVVAWIRGEATEPVTIRESSFQAGRLLTLRTRNSAAYKGLYALLMRDGAHDFRTGVPIDAQTFYDDKVDIHHIFPERWCKGAGLHPGVYNSVINKTALAARTNRQIGGRAPSEYLPAIQKAAGIDDARLNQILESHAINPDHLRNDNFWAFFAARAEALLQRIETATGKAIPREPALFQAGAEVETYDEGPEEWEKEQAIEDVVS</sequence>
<evidence type="ECO:0000259" key="1">
    <source>
        <dbReference type="Pfam" id="PF03235"/>
    </source>
</evidence>
<dbReference type="Proteomes" id="UP001482231">
    <property type="component" value="Unassembled WGS sequence"/>
</dbReference>
<comment type="caution">
    <text evidence="2">The sequence shown here is derived from an EMBL/GenBank/DDBJ whole genome shotgun (WGS) entry which is preliminary data.</text>
</comment>
<dbReference type="PANTHER" id="PTHR37292:SF2">
    <property type="entry name" value="DUF262 DOMAIN-CONTAINING PROTEIN"/>
    <property type="match status" value="1"/>
</dbReference>
<name>A0ABV0ED25_9BURK</name>
<keyword evidence="3" id="KW-1185">Reference proteome</keyword>
<evidence type="ECO:0000313" key="2">
    <source>
        <dbReference type="EMBL" id="MEO1766551.1"/>
    </source>
</evidence>
<reference evidence="2 3" key="1">
    <citation type="submission" date="2024-02" db="EMBL/GenBank/DDBJ databases">
        <title>New thermophilic sulfur-oxidizing bacteria from a hot springs of the Uzon caldera (Kamchatka, Russia).</title>
        <authorList>
            <person name="Dukat A.M."/>
            <person name="Elcheninov A.G."/>
            <person name="Frolov E.N."/>
        </authorList>
    </citation>
    <scope>NUCLEOTIDE SEQUENCE [LARGE SCALE GENOMIC DNA]</scope>
    <source>
        <strain evidence="2 3">AK1</strain>
    </source>
</reference>
<accession>A0ABV0ED25</accession>
<dbReference type="RefSeq" id="WP_347307663.1">
    <property type="nucleotide sequence ID" value="NZ_JBAJEX010000003.1"/>
</dbReference>
<evidence type="ECO:0000313" key="3">
    <source>
        <dbReference type="Proteomes" id="UP001482231"/>
    </source>
</evidence>
<dbReference type="InterPro" id="IPR004919">
    <property type="entry name" value="GmrSD_N"/>
</dbReference>
<proteinExistence type="predicted"/>
<organism evidence="2 3">
    <name type="scientific">Thiobacter aerophilum</name>
    <dbReference type="NCBI Taxonomy" id="3121275"/>
    <lineage>
        <taxon>Bacteria</taxon>
        <taxon>Pseudomonadati</taxon>
        <taxon>Pseudomonadota</taxon>
        <taxon>Betaproteobacteria</taxon>
        <taxon>Burkholderiales</taxon>
        <taxon>Thiobacteraceae</taxon>
        <taxon>Thiobacter</taxon>
    </lineage>
</organism>
<gene>
    <name evidence="2" type="ORF">V6E02_04940</name>
</gene>
<feature type="domain" description="GmrSD restriction endonucleases N-terminal" evidence="1">
    <location>
        <begin position="14"/>
        <end position="257"/>
    </location>
</feature>
<dbReference type="PANTHER" id="PTHR37292">
    <property type="entry name" value="VNG6097C"/>
    <property type="match status" value="1"/>
</dbReference>